<evidence type="ECO:0000256" key="2">
    <source>
        <dbReference type="ARBA" id="ARBA00041112"/>
    </source>
</evidence>
<keyword evidence="3" id="KW-1185">Reference proteome</keyword>
<dbReference type="PANTHER" id="PTHR12475:SF4">
    <property type="entry name" value="PROTEIN THEM6"/>
    <property type="match status" value="1"/>
</dbReference>
<protein>
    <recommendedName>
        <fullName evidence="2">Protein THEM6</fullName>
    </recommendedName>
</protein>
<dbReference type="Proteomes" id="UP000504629">
    <property type="component" value="Unplaced"/>
</dbReference>
<name>A0A6J2KID8_BOMMA</name>
<comment type="similarity">
    <text evidence="1">Belongs to the THEM6 family.</text>
</comment>
<dbReference type="KEGG" id="bman:114250862"/>
<dbReference type="OrthoDB" id="265761at2759"/>
<evidence type="ECO:0000256" key="1">
    <source>
        <dbReference type="ARBA" id="ARBA00038228"/>
    </source>
</evidence>
<dbReference type="InterPro" id="IPR029069">
    <property type="entry name" value="HotDog_dom_sf"/>
</dbReference>
<accession>A0A6J2KID8</accession>
<reference evidence="4" key="1">
    <citation type="submission" date="2025-08" db="UniProtKB">
        <authorList>
            <consortium name="RefSeq"/>
        </authorList>
    </citation>
    <scope>IDENTIFICATION</scope>
    <source>
        <tissue evidence="4">Silk gland</tissue>
    </source>
</reference>
<dbReference type="AlphaFoldDB" id="A0A6J2KID8"/>
<gene>
    <name evidence="4" type="primary">LOC114250862</name>
</gene>
<dbReference type="InterPro" id="IPR051490">
    <property type="entry name" value="THEM6_lcsJ_thioesterase"/>
</dbReference>
<evidence type="ECO:0000313" key="3">
    <source>
        <dbReference type="Proteomes" id="UP000504629"/>
    </source>
</evidence>
<dbReference type="PANTHER" id="PTHR12475">
    <property type="match status" value="1"/>
</dbReference>
<proteinExistence type="inferred from homology"/>
<dbReference type="Pfam" id="PF13279">
    <property type="entry name" value="4HBT_2"/>
    <property type="match status" value="1"/>
</dbReference>
<dbReference type="RefSeq" id="XP_028040717.1">
    <property type="nucleotide sequence ID" value="XM_028184916.1"/>
</dbReference>
<sequence>MYIYVVTLFVILNAFFDFNYFIKTLFGVWSGRICKEKCTLNEVTTVYGICSFRDCDITFNSIRLARLIRQLDFARYNFYDRTGIYQRSKELEVTSLQGCTLTVTFEPVPLFWRYKIETELVYWDDRSLFLEHKVITLCDARVRSFIVSRQHVIGENAQSASSLLEGLPGSEVRPVCREYLKDWFKSMEISSAKLRSVK</sequence>
<evidence type="ECO:0000313" key="4">
    <source>
        <dbReference type="RefSeq" id="XP_028040717.1"/>
    </source>
</evidence>
<dbReference type="SUPFAM" id="SSF54637">
    <property type="entry name" value="Thioesterase/thiol ester dehydrase-isomerase"/>
    <property type="match status" value="1"/>
</dbReference>
<dbReference type="GeneID" id="114250862"/>
<organism evidence="3 4">
    <name type="scientific">Bombyx mandarina</name>
    <name type="common">Wild silk moth</name>
    <name type="synonym">Wild silkworm</name>
    <dbReference type="NCBI Taxonomy" id="7092"/>
    <lineage>
        <taxon>Eukaryota</taxon>
        <taxon>Metazoa</taxon>
        <taxon>Ecdysozoa</taxon>
        <taxon>Arthropoda</taxon>
        <taxon>Hexapoda</taxon>
        <taxon>Insecta</taxon>
        <taxon>Pterygota</taxon>
        <taxon>Neoptera</taxon>
        <taxon>Endopterygota</taxon>
        <taxon>Lepidoptera</taxon>
        <taxon>Glossata</taxon>
        <taxon>Ditrysia</taxon>
        <taxon>Bombycoidea</taxon>
        <taxon>Bombycidae</taxon>
        <taxon>Bombycinae</taxon>
        <taxon>Bombyx</taxon>
    </lineage>
</organism>